<evidence type="ECO:0000256" key="4">
    <source>
        <dbReference type="ARBA" id="ARBA00022833"/>
    </source>
</evidence>
<dbReference type="STRING" id="45357.A0A2V1B054"/>
<organism evidence="8 9">
    <name type="scientific">Candidozyma haemuli</name>
    <dbReference type="NCBI Taxonomy" id="45357"/>
    <lineage>
        <taxon>Eukaryota</taxon>
        <taxon>Fungi</taxon>
        <taxon>Dikarya</taxon>
        <taxon>Ascomycota</taxon>
        <taxon>Saccharomycotina</taxon>
        <taxon>Pichiomycetes</taxon>
        <taxon>Metschnikowiaceae</taxon>
        <taxon>Candidozyma</taxon>
    </lineage>
</organism>
<name>A0A2V1B054_9ASCO</name>
<keyword evidence="9" id="KW-1185">Reference proteome</keyword>
<dbReference type="PANTHER" id="PTHR10804">
    <property type="entry name" value="PROTEASE FAMILY M24 METHIONYL AMINOPEPTIDASE, AMINOPEPTIDASE P"/>
    <property type="match status" value="1"/>
</dbReference>
<dbReference type="VEuPathDB" id="FungiDB:CXQ85_003979"/>
<dbReference type="PROSITE" id="PS01359">
    <property type="entry name" value="ZF_PHD_1"/>
    <property type="match status" value="1"/>
</dbReference>
<proteinExistence type="inferred from homology"/>
<dbReference type="OrthoDB" id="5876363at2759"/>
<evidence type="ECO:0000256" key="3">
    <source>
        <dbReference type="ARBA" id="ARBA00022771"/>
    </source>
</evidence>
<keyword evidence="8" id="KW-0238">DNA-binding</keyword>
<evidence type="ECO:0000313" key="8">
    <source>
        <dbReference type="EMBL" id="PVH23687.1"/>
    </source>
</evidence>
<feature type="compositionally biased region" description="Low complexity" evidence="6">
    <location>
        <begin position="559"/>
        <end position="569"/>
    </location>
</feature>
<dbReference type="GO" id="GO:0008270">
    <property type="term" value="F:zinc ion binding"/>
    <property type="evidence" value="ECO:0007669"/>
    <property type="project" value="UniProtKB-KW"/>
</dbReference>
<dbReference type="RefSeq" id="XP_025344627.1">
    <property type="nucleotide sequence ID" value="XM_025487611.1"/>
</dbReference>
<feature type="domain" description="PHD-type" evidence="7">
    <location>
        <begin position="604"/>
        <end position="651"/>
    </location>
</feature>
<dbReference type="InterPro" id="IPR019787">
    <property type="entry name" value="Znf_PHD-finger"/>
</dbReference>
<dbReference type="GeneID" id="37009309"/>
<dbReference type="InterPro" id="IPR000994">
    <property type="entry name" value="Pept_M24"/>
</dbReference>
<dbReference type="CDD" id="cd15534">
    <property type="entry name" value="PHD2_PHF12_Rco1"/>
    <property type="match status" value="1"/>
</dbReference>
<dbReference type="CDD" id="cd01089">
    <property type="entry name" value="PA2G4-like"/>
    <property type="match status" value="1"/>
</dbReference>
<dbReference type="Proteomes" id="UP000244309">
    <property type="component" value="Unassembled WGS sequence"/>
</dbReference>
<dbReference type="Gene3D" id="1.10.10.10">
    <property type="entry name" value="Winged helix-like DNA-binding domain superfamily/Winged helix DNA-binding domain"/>
    <property type="match status" value="1"/>
</dbReference>
<dbReference type="InterPro" id="IPR011011">
    <property type="entry name" value="Znf_FYVE_PHD"/>
</dbReference>
<sequence length="1055" mass="117523">MSTKRMCDTSKVIDYSLNNSDVVEKYKTAGAISSAVLSEVRKAVKDGSKIFDISELGDKIMEEELSKVYNSKKNKTKKGIAFPTCVNPNNIPAHLSPESAEDDANLTLKNGDVVNIMLGVQIDGFPAIVADTLIVGESSEEPIVGVKADLLHAAWNASEAAIRTFKPGNRNFDVTNVVDKIAKDFGVTAVQSMLTHNQERDVLYGPKEVILNPAKEHKNKMDTHRFEELEVYGLDILISTSSDGKVKKSNFKTTLHKLTGNNYSLKLNTSRLALNAFREKVSGNFPANVKIFDDPRKVRVGLIECSNHEVVLPYDIMEGASDSFIAQFFTTIAITKTGVAKYTTPFFNPELYKTDKKVQDEDLAKVIAEPLPEPKKKKKKSAKKILKRSEGGPYIEDVFLSSDSAPATRKNPLYSGRSDSSQDIGTKKVGRPGEFIEPELANPQPGYSGYPLEALPPQHKIKRPTSGNPRGRKPKADSLRSTPTPSEADTEEVENKYRAQLETPKSEVVSSASEIRTPLKGKKRGRKPKWATNSDVASSPSGLKIRIPATPKSKRAADSSSGPGSSSGSRVKRIKITSPKKQPTVGLAPATDLAPESDDSNTNDDFCSTCGGTGVFICCDTCPKSFHLLCCEPPIQDIPEENWSCNECRAAQGIDSRRYFNDCGMFGPLINSMHARNPTEYKLPKKLRDATFIGVTTGPDDNYTDSHLKPELSYSKVNGSQLVGYNKNEDLDVESLYDKSGRPFLCHRCRESGLKRRTLVSCDYCPLHWHLDCLPEPVSSAKTIGLKWRCPNHVENLVPISWSDRRSFRDSAVLDSGLHSNFLKILEASNFLVKFEDQGYIRENKQPTLSDYISFEKEDFISNKSDYMAKYSSKYDDASESENDEDTVHNFKNPDYLENYTVGNKVVAKSSKKLARVLLMTNADDKDQKPFIYRVPERQVLLDFLCKGSRSCKASVLDELDIYQSRIRSEKSKDEEAVDNLRFLNEHENRPPKSEISRDSLNLDELVAVATKNQDLEVTKDQSKVIAESEIEELRKIRALMESKGRKALLQFLES</sequence>
<dbReference type="CDD" id="cd15535">
    <property type="entry name" value="PHD1_Rco1"/>
    <property type="match status" value="1"/>
</dbReference>
<dbReference type="Gene3D" id="3.90.230.10">
    <property type="entry name" value="Creatinase/methionine aminopeptidase superfamily"/>
    <property type="match status" value="1"/>
</dbReference>
<keyword evidence="3 5" id="KW-0863">Zinc-finger</keyword>
<comment type="caution">
    <text evidence="8">The sequence shown here is derived from an EMBL/GenBank/DDBJ whole genome shotgun (WGS) entry which is preliminary data.</text>
</comment>
<dbReference type="SMART" id="SM00249">
    <property type="entry name" value="PHD"/>
    <property type="match status" value="2"/>
</dbReference>
<dbReference type="SUPFAM" id="SSF57903">
    <property type="entry name" value="FYVE/PHD zinc finger"/>
    <property type="match status" value="2"/>
</dbReference>
<evidence type="ECO:0000256" key="1">
    <source>
        <dbReference type="ARBA" id="ARBA00007319"/>
    </source>
</evidence>
<feature type="compositionally biased region" description="Basic residues" evidence="6">
    <location>
        <begin position="519"/>
        <end position="529"/>
    </location>
</feature>
<dbReference type="InterPro" id="IPR001965">
    <property type="entry name" value="Znf_PHD"/>
</dbReference>
<dbReference type="PANTHER" id="PTHR10804:SF11">
    <property type="entry name" value="PROLIFERATION-ASSOCIATED PROTEIN 2G4"/>
    <property type="match status" value="1"/>
</dbReference>
<feature type="compositionally biased region" description="Polar residues" evidence="6">
    <location>
        <begin position="531"/>
        <end position="541"/>
    </location>
</feature>
<dbReference type="EMBL" id="PKFO01000011">
    <property type="protein sequence ID" value="PVH23687.1"/>
    <property type="molecule type" value="Genomic_DNA"/>
</dbReference>
<evidence type="ECO:0000313" key="9">
    <source>
        <dbReference type="Proteomes" id="UP000244309"/>
    </source>
</evidence>
<protein>
    <submittedName>
        <fullName evidence="8">DNA-binding protein, 42 kDa</fullName>
    </submittedName>
</protein>
<dbReference type="PROSITE" id="PS50016">
    <property type="entry name" value="ZF_PHD_2"/>
    <property type="match status" value="1"/>
</dbReference>
<dbReference type="InterPro" id="IPR047113">
    <property type="entry name" value="PA2G4/ARX1"/>
</dbReference>
<dbReference type="InterPro" id="IPR036388">
    <property type="entry name" value="WH-like_DNA-bd_sf"/>
</dbReference>
<dbReference type="Pfam" id="PF00628">
    <property type="entry name" value="PHD"/>
    <property type="match status" value="1"/>
</dbReference>
<evidence type="ECO:0000259" key="7">
    <source>
        <dbReference type="PROSITE" id="PS50016"/>
    </source>
</evidence>
<accession>A0A2V1B054</accession>
<dbReference type="Pfam" id="PF00557">
    <property type="entry name" value="Peptidase_M24"/>
    <property type="match status" value="1"/>
</dbReference>
<dbReference type="SUPFAM" id="SSF55920">
    <property type="entry name" value="Creatinase/aminopeptidase"/>
    <property type="match status" value="1"/>
</dbReference>
<reference evidence="8 9" key="1">
    <citation type="submission" date="2017-12" db="EMBL/GenBank/DDBJ databases">
        <title>Genome Sequence of a Multidrug-Resistant Candida haemulonii Isolate from a Patient with Chronic Leg Ulcers in Israel.</title>
        <authorList>
            <person name="Chow N.A."/>
            <person name="Gade L."/>
            <person name="Batra D."/>
            <person name="Rowe L.A."/>
            <person name="Ben-Ami R."/>
            <person name="Loparev V.N."/>
            <person name="Litvintseva A.P."/>
        </authorList>
    </citation>
    <scope>NUCLEOTIDE SEQUENCE [LARGE SCALE GENOMIC DNA]</scope>
    <source>
        <strain evidence="8 9">B11899</strain>
    </source>
</reference>
<dbReference type="Gene3D" id="3.30.40.10">
    <property type="entry name" value="Zinc/RING finger domain, C3HC4 (zinc finger)"/>
    <property type="match status" value="2"/>
</dbReference>
<dbReference type="InterPro" id="IPR036005">
    <property type="entry name" value="Creatinase/aminopeptidase-like"/>
</dbReference>
<keyword evidence="2" id="KW-0479">Metal-binding</keyword>
<feature type="region of interest" description="Disordered" evidence="6">
    <location>
        <begin position="406"/>
        <end position="600"/>
    </location>
</feature>
<gene>
    <name evidence="8" type="ORF">CXQ85_003979</name>
</gene>
<evidence type="ECO:0000256" key="5">
    <source>
        <dbReference type="PROSITE-ProRule" id="PRU00146"/>
    </source>
</evidence>
<comment type="similarity">
    <text evidence="1">Belongs to the peptidase M24 family.</text>
</comment>
<evidence type="ECO:0000256" key="2">
    <source>
        <dbReference type="ARBA" id="ARBA00022723"/>
    </source>
</evidence>
<dbReference type="AlphaFoldDB" id="A0A2V1B054"/>
<evidence type="ECO:0000256" key="6">
    <source>
        <dbReference type="SAM" id="MobiDB-lite"/>
    </source>
</evidence>
<keyword evidence="4" id="KW-0862">Zinc</keyword>
<dbReference type="InterPro" id="IPR019786">
    <property type="entry name" value="Zinc_finger_PHD-type_CS"/>
</dbReference>
<dbReference type="GO" id="GO:0003677">
    <property type="term" value="F:DNA binding"/>
    <property type="evidence" value="ECO:0007669"/>
    <property type="project" value="UniProtKB-KW"/>
</dbReference>
<dbReference type="InterPro" id="IPR013083">
    <property type="entry name" value="Znf_RING/FYVE/PHD"/>
</dbReference>